<dbReference type="InParanoid" id="G3AH28"/>
<evidence type="ECO:0000313" key="3">
    <source>
        <dbReference type="Proteomes" id="UP000000709"/>
    </source>
</evidence>
<dbReference type="EMBL" id="GL996499">
    <property type="protein sequence ID" value="EGW35458.1"/>
    <property type="molecule type" value="Genomic_DNA"/>
</dbReference>
<dbReference type="HOGENOM" id="CLU_1027338_0_0_1"/>
<protein>
    <submittedName>
        <fullName evidence="2">Uncharacterized protein</fullName>
    </submittedName>
</protein>
<dbReference type="GeneID" id="18871221"/>
<organism evidence="3">
    <name type="scientific">Spathaspora passalidarum (strain NRRL Y-27907 / 11-Y1)</name>
    <dbReference type="NCBI Taxonomy" id="619300"/>
    <lineage>
        <taxon>Eukaryota</taxon>
        <taxon>Fungi</taxon>
        <taxon>Dikarya</taxon>
        <taxon>Ascomycota</taxon>
        <taxon>Saccharomycotina</taxon>
        <taxon>Pichiomycetes</taxon>
        <taxon>Debaryomycetaceae</taxon>
        <taxon>Spathaspora</taxon>
    </lineage>
</organism>
<dbReference type="AlphaFoldDB" id="G3AH28"/>
<keyword evidence="3" id="KW-1185">Reference proteome</keyword>
<dbReference type="OrthoDB" id="3981267at2759"/>
<evidence type="ECO:0000256" key="1">
    <source>
        <dbReference type="SAM" id="Coils"/>
    </source>
</evidence>
<dbReference type="KEGG" id="spaa:SPAPADRAFT_48449"/>
<keyword evidence="1" id="KW-0175">Coiled coil</keyword>
<dbReference type="Proteomes" id="UP000000709">
    <property type="component" value="Unassembled WGS sequence"/>
</dbReference>
<proteinExistence type="predicted"/>
<feature type="coiled-coil region" evidence="1">
    <location>
        <begin position="209"/>
        <end position="236"/>
    </location>
</feature>
<sequence length="271" mass="30629">MVAPYQNSAISIFEFFPTIAVKQFCNFVKVFFITIYVNIMEASSELPRITIGNINDSSFLDDKSPHPTPVIPPRYHPLRSTSLVHDKTINEFYSKRQISSGPYLYPPQHNTPLGLTSPTFGLGTAAADPYLCVNQAELYQAYPAPFQPPFYNVKTPNVPTSGGASDNINSLNPRKAPNMNFREKITRWLETISDTNEVIVNDTSFSSSNSDVDIDIEDLEDRLQAQAEKLTRFATRQYRYDSEPVALFEGEYVNEEEGSDYADDSYQVLNY</sequence>
<reference evidence="2 3" key="1">
    <citation type="journal article" date="2011" name="Proc. Natl. Acad. Sci. U.S.A.">
        <title>Comparative genomics of xylose-fermenting fungi for enhanced biofuel production.</title>
        <authorList>
            <person name="Wohlbach D.J."/>
            <person name="Kuo A."/>
            <person name="Sato T.K."/>
            <person name="Potts K.M."/>
            <person name="Salamov A.A."/>
            <person name="LaButti K.M."/>
            <person name="Sun H."/>
            <person name="Clum A."/>
            <person name="Pangilinan J.L."/>
            <person name="Lindquist E.A."/>
            <person name="Lucas S."/>
            <person name="Lapidus A."/>
            <person name="Jin M."/>
            <person name="Gunawan C."/>
            <person name="Balan V."/>
            <person name="Dale B.E."/>
            <person name="Jeffries T.W."/>
            <person name="Zinkel R."/>
            <person name="Barry K.W."/>
            <person name="Grigoriev I.V."/>
            <person name="Gasch A.P."/>
        </authorList>
    </citation>
    <scope>NUCLEOTIDE SEQUENCE [LARGE SCALE GENOMIC DNA]</scope>
    <source>
        <strain evidence="3">NRRL Y-27907 / 11-Y1</strain>
    </source>
</reference>
<dbReference type="RefSeq" id="XP_007372870.1">
    <property type="nucleotide sequence ID" value="XM_007372808.1"/>
</dbReference>
<dbReference type="OMA" id="RKITHYA"/>
<dbReference type="STRING" id="619300.G3AH28"/>
<evidence type="ECO:0000313" key="2">
    <source>
        <dbReference type="EMBL" id="EGW35458.1"/>
    </source>
</evidence>
<gene>
    <name evidence="2" type="ORF">SPAPADRAFT_48449</name>
</gene>
<accession>G3AH28</accession>
<dbReference type="eggNOG" id="ENOG502S6B4">
    <property type="taxonomic scope" value="Eukaryota"/>
</dbReference>
<name>G3AH28_SPAPN</name>